<reference evidence="1" key="1">
    <citation type="submission" date="2022-10" db="EMBL/GenBank/DDBJ databases">
        <authorList>
            <person name="Mo P."/>
        </authorList>
    </citation>
    <scope>NUCLEOTIDE SEQUENCE</scope>
    <source>
        <strain evidence="1">HUAS 13-4</strain>
    </source>
</reference>
<dbReference type="RefSeq" id="WP_263229161.1">
    <property type="nucleotide sequence ID" value="NZ_CP106793.1"/>
</dbReference>
<dbReference type="EMBL" id="CP106793">
    <property type="protein sequence ID" value="UXY18977.1"/>
    <property type="molecule type" value="Genomic_DNA"/>
</dbReference>
<name>A0ABY6DY92_9ACTN</name>
<protein>
    <submittedName>
        <fullName evidence="1">Uncharacterized protein</fullName>
    </submittedName>
</protein>
<proteinExistence type="predicted"/>
<gene>
    <name evidence="1" type="ORF">N8I84_09790</name>
</gene>
<keyword evidence="2" id="KW-1185">Reference proteome</keyword>
<evidence type="ECO:0000313" key="2">
    <source>
        <dbReference type="Proteomes" id="UP001061298"/>
    </source>
</evidence>
<accession>A0ABY6DY92</accession>
<sequence>MAGVPPMPRQWREFCPGYSPQTFLSGRRPADEHTRMLRRVTMQLAHLMRQCTRAKTQIHSLPHRDLLPRPLASDLRGNTVQISAPFITTDDEVRQLVAAVETVVSDQEAE</sequence>
<dbReference type="Proteomes" id="UP001061298">
    <property type="component" value="Chromosome"/>
</dbReference>
<organism evidence="1 2">
    <name type="scientific">Streptomyces cynarae</name>
    <dbReference type="NCBI Taxonomy" id="2981134"/>
    <lineage>
        <taxon>Bacteria</taxon>
        <taxon>Bacillati</taxon>
        <taxon>Actinomycetota</taxon>
        <taxon>Actinomycetes</taxon>
        <taxon>Kitasatosporales</taxon>
        <taxon>Streptomycetaceae</taxon>
        <taxon>Streptomyces</taxon>
    </lineage>
</organism>
<evidence type="ECO:0000313" key="1">
    <source>
        <dbReference type="EMBL" id="UXY18977.1"/>
    </source>
</evidence>